<sequence>MDQTSADLCQRFKETLSRPSVIVHFVGAWDTVSSIGVVRGRSMPETNTGMQHVCAFRHALALDERRVKFLPEYSNGGVGPRPKDGLTGDVKEVWFAGSHSDIGGGNTENMKLDKFGPALRWMIYEAIDKGLKISSPPSTRAQTASGPGNSNGSQPETQPRADTSTHPDHQDEPGADQSITEVLKEFSWISQFLIICLRFAILSVAWIVRGVWHVCQSIYHFGVAVVSQIRTLKPGGSRKVFDPESHDSREADSQETENAPWSTIKEPTKSLRGVWWILELLPCIRHLSYKDSDSTTSDQHLGRPRVVQPGQLIHQSVLAAMIKDSDTSDQHHDLSAQLDTPINQSGYVPRALIHGNMKWIDMKDRKDRIEEDPYSSAGPLLAALKQQTGDLSESNTNVLERLISTRAGLQSIVDSANSLSTLMAALEDTQHPILNKGAIAAMIKALSAFPFQPFSSRKYTQYSLNCIFDRASLVATGVRTDVLRLISKRPFYEHTRHINSVAVSRDRTRIASASDDRSIRIWDVKTGEICGAPLMGHTREVMSVAFSLDGSHLVSGAADNTVRVWNVQTGQEAMAPLRGHTHVVWSVAFSQDGARIVSGSGDGTVRLWDAETGGTVMEPLKHASRVLSVAFSPDGHLIASGSSGNTIRIWNTETGEQALPPLEGHSNSVTSVAFSPNGTHIVSGSDDRTIRIWDAKTGQLVKALQGHTIWVMSVAYSPDGARIVSGSGDDSIRVWDARSGEEIKKLTGHTGYVRSVAVTPDGERIISGSWDKTIRVWDMATGKQLLGPVDGWDEEELT</sequence>
<evidence type="ECO:0000256" key="4">
    <source>
        <dbReference type="SAM" id="MobiDB-lite"/>
    </source>
</evidence>
<proteinExistence type="predicted"/>
<feature type="repeat" description="WD" evidence="3">
    <location>
        <begin position="619"/>
        <end position="660"/>
    </location>
</feature>
<dbReference type="PROSITE" id="PS50082">
    <property type="entry name" value="WD_REPEATS_2"/>
    <property type="match status" value="7"/>
</dbReference>
<feature type="region of interest" description="Disordered" evidence="4">
    <location>
        <begin position="234"/>
        <end position="261"/>
    </location>
</feature>
<dbReference type="Pfam" id="PF23409">
    <property type="entry name" value="Beta-prop_EML"/>
    <property type="match status" value="1"/>
</dbReference>
<feature type="domain" description="T6SS Phospholipase effector Tle1-like catalytic" evidence="5">
    <location>
        <begin position="8"/>
        <end position="124"/>
    </location>
</feature>
<feature type="repeat" description="WD" evidence="3">
    <location>
        <begin position="491"/>
        <end position="528"/>
    </location>
</feature>
<dbReference type="Proteomes" id="UP001556367">
    <property type="component" value="Unassembled WGS sequence"/>
</dbReference>
<comment type="caution">
    <text evidence="7">The sequence shown here is derived from an EMBL/GenBank/DDBJ whole genome shotgun (WGS) entry which is preliminary data.</text>
</comment>
<dbReference type="PANTHER" id="PTHR19879:SF9">
    <property type="entry name" value="TRANSCRIPTION INITIATION FACTOR TFIID SUBUNIT 5"/>
    <property type="match status" value="1"/>
</dbReference>
<feature type="compositionally biased region" description="Basic and acidic residues" evidence="4">
    <location>
        <begin position="163"/>
        <end position="172"/>
    </location>
</feature>
<dbReference type="Pfam" id="PF09994">
    <property type="entry name" value="T6SS_Tle1-like_cat"/>
    <property type="match status" value="1"/>
</dbReference>
<dbReference type="InterPro" id="IPR015943">
    <property type="entry name" value="WD40/YVTN_repeat-like_dom_sf"/>
</dbReference>
<feature type="repeat" description="WD" evidence="3">
    <location>
        <begin position="577"/>
        <end position="618"/>
    </location>
</feature>
<evidence type="ECO:0000256" key="2">
    <source>
        <dbReference type="ARBA" id="ARBA00022737"/>
    </source>
</evidence>
<feature type="repeat" description="WD" evidence="3">
    <location>
        <begin position="746"/>
        <end position="787"/>
    </location>
</feature>
<keyword evidence="2" id="KW-0677">Repeat</keyword>
<dbReference type="InterPro" id="IPR019775">
    <property type="entry name" value="WD40_repeat_CS"/>
</dbReference>
<gene>
    <name evidence="7" type="ORF">HGRIS_005485</name>
</gene>
<evidence type="ECO:0000313" key="8">
    <source>
        <dbReference type="Proteomes" id="UP001556367"/>
    </source>
</evidence>
<dbReference type="PANTHER" id="PTHR19879">
    <property type="entry name" value="TRANSCRIPTION INITIATION FACTOR TFIID"/>
    <property type="match status" value="1"/>
</dbReference>
<dbReference type="InterPro" id="IPR036322">
    <property type="entry name" value="WD40_repeat_dom_sf"/>
</dbReference>
<organism evidence="7 8">
    <name type="scientific">Hohenbuehelia grisea</name>
    <dbReference type="NCBI Taxonomy" id="104357"/>
    <lineage>
        <taxon>Eukaryota</taxon>
        <taxon>Fungi</taxon>
        <taxon>Dikarya</taxon>
        <taxon>Basidiomycota</taxon>
        <taxon>Agaricomycotina</taxon>
        <taxon>Agaricomycetes</taxon>
        <taxon>Agaricomycetidae</taxon>
        <taxon>Agaricales</taxon>
        <taxon>Pleurotineae</taxon>
        <taxon>Pleurotaceae</taxon>
        <taxon>Hohenbuehelia</taxon>
    </lineage>
</organism>
<dbReference type="SMART" id="SM00320">
    <property type="entry name" value="WD40"/>
    <property type="match status" value="7"/>
</dbReference>
<keyword evidence="1 3" id="KW-0853">WD repeat</keyword>
<dbReference type="InterPro" id="IPR018712">
    <property type="entry name" value="Tle1-like_cat"/>
</dbReference>
<feature type="domain" description="EML-like first beta-propeller" evidence="6">
    <location>
        <begin position="489"/>
        <end position="700"/>
    </location>
</feature>
<name>A0ABR3JXZ1_9AGAR</name>
<feature type="region of interest" description="Disordered" evidence="4">
    <location>
        <begin position="134"/>
        <end position="176"/>
    </location>
</feature>
<feature type="repeat" description="WD" evidence="3">
    <location>
        <begin position="662"/>
        <end position="703"/>
    </location>
</feature>
<evidence type="ECO:0000259" key="5">
    <source>
        <dbReference type="Pfam" id="PF09994"/>
    </source>
</evidence>
<feature type="compositionally biased region" description="Basic and acidic residues" evidence="4">
    <location>
        <begin position="239"/>
        <end position="252"/>
    </location>
</feature>
<feature type="repeat" description="WD" evidence="3">
    <location>
        <begin position="704"/>
        <end position="745"/>
    </location>
</feature>
<feature type="compositionally biased region" description="Polar residues" evidence="4">
    <location>
        <begin position="135"/>
        <end position="162"/>
    </location>
</feature>
<reference evidence="8" key="1">
    <citation type="submission" date="2024-06" db="EMBL/GenBank/DDBJ databases">
        <title>Multi-omics analyses provide insights into the biosynthesis of the anticancer antibiotic pleurotin in Hohenbuehelia grisea.</title>
        <authorList>
            <person name="Weaver J.A."/>
            <person name="Alberti F."/>
        </authorList>
    </citation>
    <scope>NUCLEOTIDE SEQUENCE [LARGE SCALE GENOMIC DNA]</scope>
    <source>
        <strain evidence="8">T-177</strain>
    </source>
</reference>
<feature type="repeat" description="WD" evidence="3">
    <location>
        <begin position="534"/>
        <end position="575"/>
    </location>
</feature>
<evidence type="ECO:0008006" key="9">
    <source>
        <dbReference type="Google" id="ProtNLM"/>
    </source>
</evidence>
<protein>
    <recommendedName>
        <fullName evidence="9">WD40 repeat-like protein</fullName>
    </recommendedName>
</protein>
<accession>A0ABR3JXZ1</accession>
<evidence type="ECO:0000313" key="7">
    <source>
        <dbReference type="EMBL" id="KAL0960442.1"/>
    </source>
</evidence>
<dbReference type="PRINTS" id="PR00320">
    <property type="entry name" value="GPROTEINBRPT"/>
</dbReference>
<dbReference type="InterPro" id="IPR020472">
    <property type="entry name" value="WD40_PAC1"/>
</dbReference>
<dbReference type="EMBL" id="JASNQZ010000001">
    <property type="protein sequence ID" value="KAL0960442.1"/>
    <property type="molecule type" value="Genomic_DNA"/>
</dbReference>
<dbReference type="CDD" id="cd00200">
    <property type="entry name" value="WD40"/>
    <property type="match status" value="1"/>
</dbReference>
<dbReference type="PROSITE" id="PS50294">
    <property type="entry name" value="WD_REPEATS_REGION"/>
    <property type="match status" value="7"/>
</dbReference>
<evidence type="ECO:0000256" key="1">
    <source>
        <dbReference type="ARBA" id="ARBA00022574"/>
    </source>
</evidence>
<evidence type="ECO:0000259" key="6">
    <source>
        <dbReference type="Pfam" id="PF23409"/>
    </source>
</evidence>
<dbReference type="SUPFAM" id="SSF50978">
    <property type="entry name" value="WD40 repeat-like"/>
    <property type="match status" value="1"/>
</dbReference>
<keyword evidence="8" id="KW-1185">Reference proteome</keyword>
<dbReference type="Gene3D" id="2.130.10.10">
    <property type="entry name" value="YVTN repeat-like/Quinoprotein amine dehydrogenase"/>
    <property type="match status" value="4"/>
</dbReference>
<dbReference type="InterPro" id="IPR001680">
    <property type="entry name" value="WD40_rpt"/>
</dbReference>
<dbReference type="InterPro" id="IPR055439">
    <property type="entry name" value="Beta-prop_EML_1st"/>
</dbReference>
<dbReference type="Pfam" id="PF00400">
    <property type="entry name" value="WD40"/>
    <property type="match status" value="1"/>
</dbReference>
<evidence type="ECO:0000256" key="3">
    <source>
        <dbReference type="PROSITE-ProRule" id="PRU00221"/>
    </source>
</evidence>
<dbReference type="PROSITE" id="PS00678">
    <property type="entry name" value="WD_REPEATS_1"/>
    <property type="match status" value="6"/>
</dbReference>